<dbReference type="EMBL" id="OANT01000001">
    <property type="protein sequence ID" value="SNX43735.1"/>
    <property type="molecule type" value="Genomic_DNA"/>
</dbReference>
<dbReference type="AlphaFoldDB" id="A0A240E761"/>
<proteinExistence type="predicted"/>
<accession>A0A240E761</accession>
<reference evidence="3" key="1">
    <citation type="submission" date="2016-09" db="EMBL/GenBank/DDBJ databases">
        <authorList>
            <person name="Varghese N."/>
            <person name="Submissions S."/>
        </authorList>
    </citation>
    <scope>NUCLEOTIDE SEQUENCE [LARGE SCALE GENOMIC DNA]</scope>
    <source>
        <strain evidence="3">ANC 4466</strain>
    </source>
</reference>
<keyword evidence="3" id="KW-1185">Reference proteome</keyword>
<dbReference type="Proteomes" id="UP000219042">
    <property type="component" value="Unassembled WGS sequence"/>
</dbReference>
<dbReference type="SUPFAM" id="SSF89447">
    <property type="entry name" value="AbrB/MazE/MraZ-like"/>
    <property type="match status" value="1"/>
</dbReference>
<organism evidence="2 3">
    <name type="scientific">Acinetobacter puyangensis</name>
    <dbReference type="NCBI Taxonomy" id="1096779"/>
    <lineage>
        <taxon>Bacteria</taxon>
        <taxon>Pseudomonadati</taxon>
        <taxon>Pseudomonadota</taxon>
        <taxon>Gammaproteobacteria</taxon>
        <taxon>Moraxellales</taxon>
        <taxon>Moraxellaceae</taxon>
        <taxon>Acinetobacter</taxon>
    </lineage>
</organism>
<feature type="compositionally biased region" description="Basic and acidic residues" evidence="1">
    <location>
        <begin position="89"/>
        <end position="101"/>
    </location>
</feature>
<evidence type="ECO:0000313" key="2">
    <source>
        <dbReference type="EMBL" id="SNX43735.1"/>
    </source>
</evidence>
<feature type="region of interest" description="Disordered" evidence="1">
    <location>
        <begin position="78"/>
        <end position="101"/>
    </location>
</feature>
<sequence>MNTKTKMFKSGNSFAIRIPKDLLPPEIPEEVTIEWRNGEWVIRPIQKRSLAGLMARFKAFSPDFMPNGRELHEQKERDWSGILDEDNDPQIREITADSQDK</sequence>
<name>A0A240E761_9GAMM</name>
<gene>
    <name evidence="2" type="ORF">SAMN05421731_101779</name>
</gene>
<evidence type="ECO:0000256" key="1">
    <source>
        <dbReference type="SAM" id="MobiDB-lite"/>
    </source>
</evidence>
<evidence type="ECO:0000313" key="3">
    <source>
        <dbReference type="Proteomes" id="UP000219042"/>
    </source>
</evidence>
<dbReference type="Gene3D" id="2.10.260.10">
    <property type="match status" value="1"/>
</dbReference>
<dbReference type="RefSeq" id="WP_213064394.1">
    <property type="nucleotide sequence ID" value="NZ_BAABHT010000020.1"/>
</dbReference>
<protein>
    <submittedName>
        <fullName evidence="2">Antitoxin VapB</fullName>
    </submittedName>
</protein>
<dbReference type="InterPro" id="IPR037914">
    <property type="entry name" value="SpoVT-AbrB_sf"/>
</dbReference>